<dbReference type="GO" id="GO:0000156">
    <property type="term" value="F:phosphorelay response regulator activity"/>
    <property type="evidence" value="ECO:0007669"/>
    <property type="project" value="InterPro"/>
</dbReference>
<dbReference type="SUPFAM" id="SSF52172">
    <property type="entry name" value="CheY-like"/>
    <property type="match status" value="1"/>
</dbReference>
<proteinExistence type="inferred from homology"/>
<comment type="domain">
    <text evidence="5">Contains a C-terminal catalytic domain, and an N-terminal region which modulates catalytic activity.</text>
</comment>
<dbReference type="Proteomes" id="UP000503447">
    <property type="component" value="Chromosome"/>
</dbReference>
<dbReference type="HAMAP" id="MF_00099">
    <property type="entry name" value="CheB_chemtxs"/>
    <property type="match status" value="1"/>
</dbReference>
<dbReference type="PROSITE" id="PS50110">
    <property type="entry name" value="RESPONSE_REGULATORY"/>
    <property type="match status" value="1"/>
</dbReference>
<dbReference type="EC" id="3.1.1.61" evidence="5"/>
<dbReference type="InterPro" id="IPR001789">
    <property type="entry name" value="Sig_transdc_resp-reg_receiver"/>
</dbReference>
<evidence type="ECO:0000256" key="2">
    <source>
        <dbReference type="ARBA" id="ARBA00022500"/>
    </source>
</evidence>
<comment type="function">
    <text evidence="5">Involved in chemotaxis. Part of a chemotaxis signal transduction system that modulates chemotaxis in response to various stimuli. Catalyzes the demethylation of specific methylglutamate residues introduced into the chemoreceptors (methyl-accepting chemotaxis proteins or MCP) by CheR. Also mediates the irreversible deamidation of specific glutamine residues to glutamic acid.</text>
</comment>
<dbReference type="CDD" id="cd17541">
    <property type="entry name" value="REC_CheB-like"/>
    <property type="match status" value="1"/>
</dbReference>
<dbReference type="NCBIfam" id="NF001965">
    <property type="entry name" value="PRK00742.1"/>
    <property type="match status" value="1"/>
</dbReference>
<dbReference type="NCBIfam" id="NF009206">
    <property type="entry name" value="PRK12555.1"/>
    <property type="match status" value="1"/>
</dbReference>
<feature type="active site" evidence="5 6">
    <location>
        <position position="165"/>
    </location>
</feature>
<evidence type="ECO:0000256" key="5">
    <source>
        <dbReference type="HAMAP-Rule" id="MF_00099"/>
    </source>
</evidence>
<dbReference type="RefSeq" id="WP_171473286.1">
    <property type="nucleotide sequence ID" value="NZ_CP053452.2"/>
</dbReference>
<feature type="active site" evidence="5 6">
    <location>
        <position position="287"/>
    </location>
</feature>
<dbReference type="Gene3D" id="3.40.50.2300">
    <property type="match status" value="1"/>
</dbReference>
<dbReference type="SUPFAM" id="SSF52738">
    <property type="entry name" value="Methylesterase CheB, C-terminal domain"/>
    <property type="match status" value="1"/>
</dbReference>
<keyword evidence="2 5" id="KW-0145">Chemotaxis</keyword>
<dbReference type="GO" id="GO:0005737">
    <property type="term" value="C:cytoplasm"/>
    <property type="evidence" value="ECO:0007669"/>
    <property type="project" value="UniProtKB-SubCell"/>
</dbReference>
<comment type="PTM">
    <text evidence="5">Phosphorylated by CheA. Phosphorylation of the N-terminal regulatory domain activates the methylesterase activity.</text>
</comment>
<sequence length="344" mass="36370">MAKTKVLVVDDSALMRQLITDILRTDRDLDVVGAAGDPYAAWDKMKQVAPDVLTLDVEMPRMDGLTFLERLMSNRPLPVVMVSSLTERNCDTTFRALELGAVDFVTKPKLDVTTGTLELAGELVDKVRGATGARLRARRAPIPAVGPKPPIALRTTHKVIALGASTGGTEALAEVLAALPPDAPGVVMVLHMPEGFTRSFAARLDKSCAVRVSEAKDGDRVVPGHVLIAPGNYHLEVVRSGAMTVTRVRGGDPVNRHRPSVDVLFQSCARELGPNAAGAILTGMGDDGARGLLAMRRAGARTVAQDEATCVVYGMPKEAVALGAAEDVLPLDRIAGHVLRATAG</sequence>
<feature type="domain" description="Response regulatory" evidence="8">
    <location>
        <begin position="5"/>
        <end position="122"/>
    </location>
</feature>
<comment type="catalytic activity">
    <reaction evidence="4 5">
        <text>[protein]-L-glutamate 5-O-methyl ester + H2O = L-glutamyl-[protein] + methanol + H(+)</text>
        <dbReference type="Rhea" id="RHEA:23236"/>
        <dbReference type="Rhea" id="RHEA-COMP:10208"/>
        <dbReference type="Rhea" id="RHEA-COMP:10311"/>
        <dbReference type="ChEBI" id="CHEBI:15377"/>
        <dbReference type="ChEBI" id="CHEBI:15378"/>
        <dbReference type="ChEBI" id="CHEBI:17790"/>
        <dbReference type="ChEBI" id="CHEBI:29973"/>
        <dbReference type="ChEBI" id="CHEBI:82795"/>
        <dbReference type="EC" id="3.1.1.61"/>
    </reaction>
</comment>
<dbReference type="PANTHER" id="PTHR42872">
    <property type="entry name" value="PROTEIN-GLUTAMATE METHYLESTERASE/PROTEIN-GLUTAMINE GLUTAMINASE"/>
    <property type="match status" value="1"/>
</dbReference>
<dbReference type="PIRSF" id="PIRSF000876">
    <property type="entry name" value="RR_chemtxs_CheB"/>
    <property type="match status" value="1"/>
</dbReference>
<dbReference type="Pfam" id="PF00072">
    <property type="entry name" value="Response_reg"/>
    <property type="match status" value="1"/>
</dbReference>
<feature type="domain" description="CheB-type methylesterase" evidence="9">
    <location>
        <begin position="153"/>
        <end position="344"/>
    </location>
</feature>
<keyword evidence="3 5" id="KW-0378">Hydrolase</keyword>
<comment type="catalytic activity">
    <reaction evidence="5">
        <text>L-glutaminyl-[protein] + H2O = L-glutamyl-[protein] + NH4(+)</text>
        <dbReference type="Rhea" id="RHEA:16441"/>
        <dbReference type="Rhea" id="RHEA-COMP:10207"/>
        <dbReference type="Rhea" id="RHEA-COMP:10208"/>
        <dbReference type="ChEBI" id="CHEBI:15377"/>
        <dbReference type="ChEBI" id="CHEBI:28938"/>
        <dbReference type="ChEBI" id="CHEBI:29973"/>
        <dbReference type="ChEBI" id="CHEBI:30011"/>
        <dbReference type="EC" id="3.5.1.44"/>
    </reaction>
</comment>
<evidence type="ECO:0000256" key="4">
    <source>
        <dbReference type="ARBA" id="ARBA00048267"/>
    </source>
</evidence>
<feature type="active site" evidence="5 6">
    <location>
        <position position="191"/>
    </location>
</feature>
<dbReference type="Gene3D" id="3.40.50.180">
    <property type="entry name" value="Methylesterase CheB, C-terminal domain"/>
    <property type="match status" value="1"/>
</dbReference>
<dbReference type="KEGG" id="ftj:FTUN_5595"/>
<feature type="modified residue" description="4-aspartylphosphate" evidence="5 7">
    <location>
        <position position="56"/>
    </location>
</feature>
<evidence type="ECO:0000256" key="6">
    <source>
        <dbReference type="PROSITE-ProRule" id="PRU00050"/>
    </source>
</evidence>
<keyword evidence="5 7" id="KW-0597">Phosphoprotein</keyword>
<gene>
    <name evidence="5" type="primary">cheB</name>
    <name evidence="10" type="ORF">FTUN_5595</name>
</gene>
<keyword evidence="1 5" id="KW-0963">Cytoplasm</keyword>
<dbReference type="InterPro" id="IPR000673">
    <property type="entry name" value="Sig_transdc_resp-reg_Me-estase"/>
</dbReference>
<dbReference type="PANTHER" id="PTHR42872:SF6">
    <property type="entry name" value="PROTEIN-GLUTAMATE METHYLESTERASE_PROTEIN-GLUTAMINE GLUTAMINASE"/>
    <property type="match status" value="1"/>
</dbReference>
<dbReference type="GO" id="GO:0008984">
    <property type="term" value="F:protein-glutamate methylesterase activity"/>
    <property type="evidence" value="ECO:0007669"/>
    <property type="project" value="UniProtKB-UniRule"/>
</dbReference>
<dbReference type="Pfam" id="PF01339">
    <property type="entry name" value="CheB_methylest"/>
    <property type="match status" value="1"/>
</dbReference>
<dbReference type="EC" id="3.5.1.44" evidence="5"/>
<dbReference type="PROSITE" id="PS50122">
    <property type="entry name" value="CHEB"/>
    <property type="match status" value="1"/>
</dbReference>
<keyword evidence="11" id="KW-1185">Reference proteome</keyword>
<evidence type="ECO:0000256" key="3">
    <source>
        <dbReference type="ARBA" id="ARBA00022801"/>
    </source>
</evidence>
<dbReference type="GO" id="GO:0050568">
    <property type="term" value="F:protein-glutamine glutaminase activity"/>
    <property type="evidence" value="ECO:0007669"/>
    <property type="project" value="UniProtKB-UniRule"/>
</dbReference>
<evidence type="ECO:0000313" key="10">
    <source>
        <dbReference type="EMBL" id="QJW98015.1"/>
    </source>
</evidence>
<dbReference type="InterPro" id="IPR011006">
    <property type="entry name" value="CheY-like_superfamily"/>
</dbReference>
<dbReference type="CDD" id="cd16432">
    <property type="entry name" value="CheB_Rec"/>
    <property type="match status" value="1"/>
</dbReference>
<dbReference type="SMART" id="SM00448">
    <property type="entry name" value="REC"/>
    <property type="match status" value="1"/>
</dbReference>
<evidence type="ECO:0000256" key="1">
    <source>
        <dbReference type="ARBA" id="ARBA00022490"/>
    </source>
</evidence>
<dbReference type="AlphaFoldDB" id="A0A6M5YVF7"/>
<comment type="subcellular location">
    <subcellularLocation>
        <location evidence="5">Cytoplasm</location>
    </subcellularLocation>
</comment>
<evidence type="ECO:0000256" key="7">
    <source>
        <dbReference type="PROSITE-ProRule" id="PRU00169"/>
    </source>
</evidence>
<evidence type="ECO:0000313" key="11">
    <source>
        <dbReference type="Proteomes" id="UP000503447"/>
    </source>
</evidence>
<comment type="similarity">
    <text evidence="5">Belongs to the CheB family.</text>
</comment>
<dbReference type="InterPro" id="IPR008248">
    <property type="entry name" value="CheB-like"/>
</dbReference>
<evidence type="ECO:0000259" key="9">
    <source>
        <dbReference type="PROSITE" id="PS50122"/>
    </source>
</evidence>
<dbReference type="EMBL" id="CP053452">
    <property type="protein sequence ID" value="QJW98015.1"/>
    <property type="molecule type" value="Genomic_DNA"/>
</dbReference>
<accession>A0A6M5YVF7</accession>
<reference evidence="11" key="1">
    <citation type="submission" date="2020-05" db="EMBL/GenBank/DDBJ databases">
        <title>Frigoriglobus tundricola gen. nov., sp. nov., a psychrotolerant cellulolytic planctomycete of the family Gemmataceae with two divergent copies of 16S rRNA gene.</title>
        <authorList>
            <person name="Kulichevskaya I.S."/>
            <person name="Ivanova A.A."/>
            <person name="Naumoff D.G."/>
            <person name="Beletsky A.V."/>
            <person name="Rijpstra W.I.C."/>
            <person name="Sinninghe Damste J.S."/>
            <person name="Mardanov A.V."/>
            <person name="Ravin N.V."/>
            <person name="Dedysh S.N."/>
        </authorList>
    </citation>
    <scope>NUCLEOTIDE SEQUENCE [LARGE SCALE GENOMIC DNA]</scope>
    <source>
        <strain evidence="11">PL17</strain>
    </source>
</reference>
<protein>
    <recommendedName>
        <fullName evidence="5">Protein-glutamate methylesterase/protein-glutamine glutaminase</fullName>
        <ecNumber evidence="5">3.1.1.61</ecNumber>
        <ecNumber evidence="5">3.5.1.44</ecNumber>
    </recommendedName>
</protein>
<organism evidence="10 11">
    <name type="scientific">Frigoriglobus tundricola</name>
    <dbReference type="NCBI Taxonomy" id="2774151"/>
    <lineage>
        <taxon>Bacteria</taxon>
        <taxon>Pseudomonadati</taxon>
        <taxon>Planctomycetota</taxon>
        <taxon>Planctomycetia</taxon>
        <taxon>Gemmatales</taxon>
        <taxon>Gemmataceae</taxon>
        <taxon>Frigoriglobus</taxon>
    </lineage>
</organism>
<dbReference type="InterPro" id="IPR035909">
    <property type="entry name" value="CheB_C"/>
</dbReference>
<evidence type="ECO:0000259" key="8">
    <source>
        <dbReference type="PROSITE" id="PS50110"/>
    </source>
</evidence>
<name>A0A6M5YVF7_9BACT</name>
<dbReference type="GO" id="GO:0006935">
    <property type="term" value="P:chemotaxis"/>
    <property type="evidence" value="ECO:0007669"/>
    <property type="project" value="UniProtKB-UniRule"/>
</dbReference>